<dbReference type="AlphaFoldDB" id="A0A1V3G9I5"/>
<feature type="transmembrane region" description="Helical" evidence="7">
    <location>
        <begin position="270"/>
        <end position="288"/>
    </location>
</feature>
<feature type="transmembrane region" description="Helical" evidence="7">
    <location>
        <begin position="85"/>
        <end position="104"/>
    </location>
</feature>
<dbReference type="GO" id="GO:0005886">
    <property type="term" value="C:plasma membrane"/>
    <property type="evidence" value="ECO:0007669"/>
    <property type="project" value="UniProtKB-SubCell"/>
</dbReference>
<dbReference type="OrthoDB" id="2276409at2"/>
<dbReference type="Gene3D" id="1.20.1250.20">
    <property type="entry name" value="MFS general substrate transporter like domains"/>
    <property type="match status" value="1"/>
</dbReference>
<dbReference type="InterPro" id="IPR022324">
    <property type="entry name" value="Bacilysin_exporter_BacE_put"/>
</dbReference>
<feature type="transmembrane region" description="Helical" evidence="7">
    <location>
        <begin position="324"/>
        <end position="342"/>
    </location>
</feature>
<dbReference type="Pfam" id="PF07690">
    <property type="entry name" value="MFS_1"/>
    <property type="match status" value="1"/>
</dbReference>
<keyword evidence="6 7" id="KW-0472">Membrane</keyword>
<evidence type="ECO:0000256" key="5">
    <source>
        <dbReference type="ARBA" id="ARBA00022989"/>
    </source>
</evidence>
<dbReference type="SUPFAM" id="SSF103473">
    <property type="entry name" value="MFS general substrate transporter"/>
    <property type="match status" value="1"/>
</dbReference>
<organism evidence="9 10">
    <name type="scientific">Fictibacillus arsenicus</name>
    <dbReference type="NCBI Taxonomy" id="255247"/>
    <lineage>
        <taxon>Bacteria</taxon>
        <taxon>Bacillati</taxon>
        <taxon>Bacillota</taxon>
        <taxon>Bacilli</taxon>
        <taxon>Bacillales</taxon>
        <taxon>Fictibacillaceae</taxon>
        <taxon>Fictibacillus</taxon>
    </lineage>
</organism>
<dbReference type="InterPro" id="IPR020846">
    <property type="entry name" value="MFS_dom"/>
</dbReference>
<feature type="transmembrane region" description="Helical" evidence="7">
    <location>
        <begin position="111"/>
        <end position="136"/>
    </location>
</feature>
<dbReference type="EMBL" id="MQMF01000002">
    <property type="protein sequence ID" value="OOE13084.1"/>
    <property type="molecule type" value="Genomic_DNA"/>
</dbReference>
<evidence type="ECO:0000313" key="9">
    <source>
        <dbReference type="EMBL" id="OOE13084.1"/>
    </source>
</evidence>
<dbReference type="PROSITE" id="PS50850">
    <property type="entry name" value="MFS"/>
    <property type="match status" value="1"/>
</dbReference>
<feature type="domain" description="Major facilitator superfamily (MFS) profile" evidence="8">
    <location>
        <begin position="20"/>
        <end position="410"/>
    </location>
</feature>
<evidence type="ECO:0000313" key="10">
    <source>
        <dbReference type="Proteomes" id="UP000188597"/>
    </source>
</evidence>
<keyword evidence="3" id="KW-1003">Cell membrane</keyword>
<reference evidence="9 10" key="1">
    <citation type="submission" date="2016-11" db="EMBL/GenBank/DDBJ databases">
        <authorList>
            <person name="Jaros S."/>
            <person name="Januszkiewicz K."/>
            <person name="Wedrychowicz H."/>
        </authorList>
    </citation>
    <scope>NUCLEOTIDE SEQUENCE [LARGE SCALE GENOMIC DNA]</scope>
    <source>
        <strain evidence="9 10">Con a/3</strain>
    </source>
</reference>
<dbReference type="PANTHER" id="PTHR23513">
    <property type="entry name" value="INTEGRAL MEMBRANE EFFLUX PROTEIN-RELATED"/>
    <property type="match status" value="1"/>
</dbReference>
<feature type="transmembrane region" description="Helical" evidence="7">
    <location>
        <begin position="363"/>
        <end position="381"/>
    </location>
</feature>
<evidence type="ECO:0000259" key="8">
    <source>
        <dbReference type="PROSITE" id="PS50850"/>
    </source>
</evidence>
<comment type="caution">
    <text evidence="9">The sequence shown here is derived from an EMBL/GenBank/DDBJ whole genome shotgun (WGS) entry which is preliminary data.</text>
</comment>
<evidence type="ECO:0000256" key="6">
    <source>
        <dbReference type="ARBA" id="ARBA00023136"/>
    </source>
</evidence>
<dbReference type="PRINTS" id="PR01988">
    <property type="entry name" value="EXPORTERBACE"/>
</dbReference>
<protein>
    <recommendedName>
        <fullName evidence="8">Major facilitator superfamily (MFS) profile domain-containing protein</fullName>
    </recommendedName>
</protein>
<comment type="subcellular location">
    <subcellularLocation>
        <location evidence="1">Cell membrane</location>
        <topology evidence="1">Multi-pass membrane protein</topology>
    </subcellularLocation>
</comment>
<dbReference type="Proteomes" id="UP000188597">
    <property type="component" value="Unassembled WGS sequence"/>
</dbReference>
<dbReference type="InterPro" id="IPR036259">
    <property type="entry name" value="MFS_trans_sf"/>
</dbReference>
<dbReference type="GO" id="GO:0022857">
    <property type="term" value="F:transmembrane transporter activity"/>
    <property type="evidence" value="ECO:0007669"/>
    <property type="project" value="InterPro"/>
</dbReference>
<evidence type="ECO:0000256" key="1">
    <source>
        <dbReference type="ARBA" id="ARBA00004651"/>
    </source>
</evidence>
<evidence type="ECO:0000256" key="3">
    <source>
        <dbReference type="ARBA" id="ARBA00022475"/>
    </source>
</evidence>
<name>A0A1V3G9I5_9BACL</name>
<keyword evidence="2" id="KW-0813">Transport</keyword>
<sequence>MQSLRQNSHQETQPLYKNVKVLNLLGSKFISFLGDQVYLLALPLIVLQLTGSAVSMGIIAAVERIPVFFQPIAGWIADTYNWKRILYFSDLSRGFLLLLLAVLYQTNTLEFWHIAAGALLMGWLTQLHNSAGFAFLPQLVQKERLHEANAWDEGLFQTAIVIGPAIGGLLVSITAPGAGLFLNAISFFLTFYMITKIQAVPDNKVTSFNRQTFFQIFASELKEGFKHVFNTKLIWYTNLALMISTFGTTMFLTLLIFHLKEVLFLKPTEIGVILSLGGVMAITGALVTNRMSRIFRFQTILMIAHLTGGLSIIGLAFSETFITVAVTNAIGVLAACMINPCIRTIRQTHTPDYLLGRVQATSRWMTWLLLPVAAMLSGYLAASTSSAFIITIGGIVTASTFLFYLLPAVRKA</sequence>
<evidence type="ECO:0000256" key="2">
    <source>
        <dbReference type="ARBA" id="ARBA00022448"/>
    </source>
</evidence>
<feature type="transmembrane region" description="Helical" evidence="7">
    <location>
        <begin position="37"/>
        <end position="62"/>
    </location>
</feature>
<gene>
    <name evidence="9" type="ORF">UN64_13710</name>
</gene>
<keyword evidence="5 7" id="KW-1133">Transmembrane helix</keyword>
<feature type="transmembrane region" description="Helical" evidence="7">
    <location>
        <begin position="300"/>
        <end position="318"/>
    </location>
</feature>
<proteinExistence type="predicted"/>
<dbReference type="PANTHER" id="PTHR23513:SF6">
    <property type="entry name" value="MAJOR FACILITATOR SUPERFAMILY ASSOCIATED DOMAIN-CONTAINING PROTEIN"/>
    <property type="match status" value="1"/>
</dbReference>
<accession>A0A1V3G9I5</accession>
<dbReference type="InterPro" id="IPR011701">
    <property type="entry name" value="MFS"/>
</dbReference>
<keyword evidence="4 7" id="KW-0812">Transmembrane</keyword>
<dbReference type="RefSeq" id="WP_077363600.1">
    <property type="nucleotide sequence ID" value="NZ_MQMF01000002.1"/>
</dbReference>
<feature type="transmembrane region" description="Helical" evidence="7">
    <location>
        <begin position="233"/>
        <end position="258"/>
    </location>
</feature>
<evidence type="ECO:0000256" key="7">
    <source>
        <dbReference type="SAM" id="Phobius"/>
    </source>
</evidence>
<feature type="transmembrane region" description="Helical" evidence="7">
    <location>
        <begin position="156"/>
        <end position="189"/>
    </location>
</feature>
<feature type="transmembrane region" description="Helical" evidence="7">
    <location>
        <begin position="387"/>
        <end position="406"/>
    </location>
</feature>
<evidence type="ECO:0000256" key="4">
    <source>
        <dbReference type="ARBA" id="ARBA00022692"/>
    </source>
</evidence>
<dbReference type="CDD" id="cd06173">
    <property type="entry name" value="MFS_MefA_like"/>
    <property type="match status" value="1"/>
</dbReference>